<dbReference type="GO" id="GO:1904680">
    <property type="term" value="F:peptide transmembrane transporter activity"/>
    <property type="evidence" value="ECO:0007669"/>
    <property type="project" value="TreeGrafter"/>
</dbReference>
<dbReference type="Proteomes" id="UP000279994">
    <property type="component" value="Unassembled WGS sequence"/>
</dbReference>
<dbReference type="Pfam" id="PF00496">
    <property type="entry name" value="SBP_bac_5"/>
    <property type="match status" value="1"/>
</dbReference>
<dbReference type="Gene3D" id="3.40.190.10">
    <property type="entry name" value="Periplasmic binding protein-like II"/>
    <property type="match status" value="1"/>
</dbReference>
<feature type="chain" id="PRO_5039113694" evidence="2">
    <location>
        <begin position="22"/>
        <end position="589"/>
    </location>
</feature>
<keyword evidence="5" id="KW-1185">Reference proteome</keyword>
<keyword evidence="2" id="KW-0732">Signal</keyword>
<evidence type="ECO:0000259" key="3">
    <source>
        <dbReference type="Pfam" id="PF00496"/>
    </source>
</evidence>
<dbReference type="OrthoDB" id="9796817at2"/>
<accession>A0A3N0GJ02</accession>
<protein>
    <submittedName>
        <fullName evidence="4">ABC transporter substrate-binding protein</fullName>
    </submittedName>
</protein>
<dbReference type="PANTHER" id="PTHR30290">
    <property type="entry name" value="PERIPLASMIC BINDING COMPONENT OF ABC TRANSPORTER"/>
    <property type="match status" value="1"/>
</dbReference>
<evidence type="ECO:0000313" key="5">
    <source>
        <dbReference type="Proteomes" id="UP000279994"/>
    </source>
</evidence>
<dbReference type="InterPro" id="IPR030678">
    <property type="entry name" value="Peptide/Ni-bd"/>
</dbReference>
<dbReference type="GO" id="GO:0043190">
    <property type="term" value="C:ATP-binding cassette (ABC) transporter complex"/>
    <property type="evidence" value="ECO:0007669"/>
    <property type="project" value="InterPro"/>
</dbReference>
<feature type="region of interest" description="Disordered" evidence="1">
    <location>
        <begin position="29"/>
        <end position="50"/>
    </location>
</feature>
<feature type="domain" description="Solute-binding protein family 5" evidence="3">
    <location>
        <begin position="104"/>
        <end position="499"/>
    </location>
</feature>
<dbReference type="SUPFAM" id="SSF53850">
    <property type="entry name" value="Periplasmic binding protein-like II"/>
    <property type="match status" value="1"/>
</dbReference>
<dbReference type="PROSITE" id="PS51257">
    <property type="entry name" value="PROKAR_LIPOPROTEIN"/>
    <property type="match status" value="1"/>
</dbReference>
<dbReference type="PIRSF" id="PIRSF002741">
    <property type="entry name" value="MppA"/>
    <property type="match status" value="1"/>
</dbReference>
<organism evidence="4 5">
    <name type="scientific">Nocardioides pocheonensis</name>
    <dbReference type="NCBI Taxonomy" id="661485"/>
    <lineage>
        <taxon>Bacteria</taxon>
        <taxon>Bacillati</taxon>
        <taxon>Actinomycetota</taxon>
        <taxon>Actinomycetes</taxon>
        <taxon>Propionibacteriales</taxon>
        <taxon>Nocardioidaceae</taxon>
        <taxon>Nocardioides</taxon>
    </lineage>
</organism>
<dbReference type="InterPro" id="IPR000914">
    <property type="entry name" value="SBP_5_dom"/>
</dbReference>
<sequence>MATRTTNVLAAVAAIASIVLAGCRTNDDQRHQSRSAQLHEEPGDPPSAGAAAGGTLVYYSHFPLVEHLDPQRLYNGRDISNLARTVYRSWVTFPVSADVETATTYVPDLATDTGTSSQGARTWTFTLRDGVTWQDGRPIACADFKYGASRVFATDVITGGPQYLLTYLDIPLDERTGLPIYTGPYHSSATGRAAFDRAITCNGRTITYHFKKPWADFPLAVASLHMMDPYRADKDRGRRSDFQIFSNGPYELEGTWDEEEGGTLVRNPSYDPSTDTTRSRRALPNRIVFDIGKNPEQITDRLIADRGRDRAAVSGESIPRTYFSRITGEVAERAVAVTSPYTWFLVPNFRRLTVLKVRQALAASVDVTAWVEAGGGDKAEKEATDIVHPAMRGYQKGLFPGGSGNPARARQLLESAGVQTPYPITFSYISNGPIADAQAEALKQGWEKAGFKVGLDGRTEKEYYGIVGQPSQKADILWTGWGPDWPSAITVTPPLFDSRPNLTETSNGDDLGRYRSARFEALVDEAQNAPDLDAATTVLQQADQVLADDVAYIPLGIPVFYLLHGSAVTGYVNTAASNWYPDLGAIGVR</sequence>
<evidence type="ECO:0000256" key="1">
    <source>
        <dbReference type="SAM" id="MobiDB-lite"/>
    </source>
</evidence>
<reference evidence="4 5" key="1">
    <citation type="submission" date="2018-11" db="EMBL/GenBank/DDBJ databases">
        <authorList>
            <person name="Li F."/>
        </authorList>
    </citation>
    <scope>NUCLEOTIDE SEQUENCE [LARGE SCALE GENOMIC DNA]</scope>
    <source>
        <strain evidence="4 5">Gsoil 818</strain>
    </source>
</reference>
<dbReference type="GO" id="GO:0015833">
    <property type="term" value="P:peptide transport"/>
    <property type="evidence" value="ECO:0007669"/>
    <property type="project" value="TreeGrafter"/>
</dbReference>
<comment type="caution">
    <text evidence="4">The sequence shown here is derived from an EMBL/GenBank/DDBJ whole genome shotgun (WGS) entry which is preliminary data.</text>
</comment>
<dbReference type="InterPro" id="IPR039424">
    <property type="entry name" value="SBP_5"/>
</dbReference>
<evidence type="ECO:0000313" key="4">
    <source>
        <dbReference type="EMBL" id="RNM12409.1"/>
    </source>
</evidence>
<gene>
    <name evidence="4" type="ORF">EFL26_17310</name>
</gene>
<dbReference type="PANTHER" id="PTHR30290:SF83">
    <property type="entry name" value="ABC TRANSPORTER SUBSTRATE-BINDING PROTEIN"/>
    <property type="match status" value="1"/>
</dbReference>
<dbReference type="AlphaFoldDB" id="A0A3N0GJ02"/>
<feature type="signal peptide" evidence="2">
    <location>
        <begin position="1"/>
        <end position="21"/>
    </location>
</feature>
<dbReference type="CDD" id="cd08506">
    <property type="entry name" value="PBP2_clavulanate_OppA2"/>
    <property type="match status" value="1"/>
</dbReference>
<dbReference type="Gene3D" id="3.10.105.10">
    <property type="entry name" value="Dipeptide-binding Protein, Domain 3"/>
    <property type="match status" value="1"/>
</dbReference>
<proteinExistence type="predicted"/>
<dbReference type="EMBL" id="RJSF01000044">
    <property type="protein sequence ID" value="RNM12409.1"/>
    <property type="molecule type" value="Genomic_DNA"/>
</dbReference>
<feature type="compositionally biased region" description="Basic and acidic residues" evidence="1">
    <location>
        <begin position="29"/>
        <end position="42"/>
    </location>
</feature>
<evidence type="ECO:0000256" key="2">
    <source>
        <dbReference type="SAM" id="SignalP"/>
    </source>
</evidence>
<dbReference type="GO" id="GO:0042597">
    <property type="term" value="C:periplasmic space"/>
    <property type="evidence" value="ECO:0007669"/>
    <property type="project" value="UniProtKB-ARBA"/>
</dbReference>
<name>A0A3N0GJ02_9ACTN</name>
<dbReference type="RefSeq" id="WP_123224171.1">
    <property type="nucleotide sequence ID" value="NZ_RJSF01000044.1"/>
</dbReference>